<evidence type="ECO:0000256" key="2">
    <source>
        <dbReference type="SAM" id="Phobius"/>
    </source>
</evidence>
<dbReference type="InterPro" id="IPR036013">
    <property type="entry name" value="Band_7/SPFH_dom_sf"/>
</dbReference>
<name>A0A376BVS9_9NEIS</name>
<feature type="transmembrane region" description="Helical" evidence="2">
    <location>
        <begin position="6"/>
        <end position="28"/>
    </location>
</feature>
<evidence type="ECO:0000313" key="4">
    <source>
        <dbReference type="EMBL" id="SSY81097.1"/>
    </source>
</evidence>
<protein>
    <submittedName>
        <fullName evidence="4">Uncharacterized protein conserved in bacteria</fullName>
    </submittedName>
</protein>
<reference evidence="4 5" key="1">
    <citation type="submission" date="2018-06" db="EMBL/GenBank/DDBJ databases">
        <authorList>
            <consortium name="Pathogen Informatics"/>
            <person name="Doyle S."/>
        </authorList>
    </citation>
    <scope>NUCLEOTIDE SEQUENCE [LARGE SCALE GENOMIC DNA]</scope>
    <source>
        <strain evidence="4 5">NCTC10283</strain>
    </source>
</reference>
<gene>
    <name evidence="4" type="ORF">NCTC10283_02662</name>
</gene>
<keyword evidence="2" id="KW-0472">Membrane</keyword>
<dbReference type="Pfam" id="PF01145">
    <property type="entry name" value="Band_7"/>
    <property type="match status" value="1"/>
</dbReference>
<accession>A0A376BVS9</accession>
<dbReference type="SUPFAM" id="SSF117892">
    <property type="entry name" value="Band 7/SPFH domain"/>
    <property type="match status" value="1"/>
</dbReference>
<feature type="domain" description="Band 7" evidence="3">
    <location>
        <begin position="3"/>
        <end position="197"/>
    </location>
</feature>
<dbReference type="RefSeq" id="WP_172540030.1">
    <property type="nucleotide sequence ID" value="NZ_CP091519.2"/>
</dbReference>
<comment type="subcellular location">
    <subcellularLocation>
        <location evidence="1">Membrane</location>
        <topology evidence="1">Single-pass membrane protein</topology>
    </subcellularLocation>
</comment>
<keyword evidence="2" id="KW-1133">Transmembrane helix</keyword>
<keyword evidence="5" id="KW-1185">Reference proteome</keyword>
<evidence type="ECO:0000313" key="5">
    <source>
        <dbReference type="Proteomes" id="UP000254209"/>
    </source>
</evidence>
<dbReference type="Gene3D" id="3.30.479.30">
    <property type="entry name" value="Band 7 domain"/>
    <property type="match status" value="1"/>
</dbReference>
<dbReference type="Proteomes" id="UP000254209">
    <property type="component" value="Unassembled WGS sequence"/>
</dbReference>
<sequence>MNENLLLLTIIGAVVLVLGLGLLLALLYRRVVRTNEVHIVQTSHDTKSFGKDTNNGNVYYAFPSWIPKLGVSTIVLPMSVFDVRINDYEAYDLERLPFKVDLTAFFRIAESNLAAQRVSNFEDLQAQLEAIIQGSVRSILSSKNLNDILQMRSELGQDFTDAVREQLRNWGVEPVKTIELMDIRDSGDSKVIHNIMAIKQSDIERESRTEVARNQKEAQLAEIEAKKEADIKRQEAEQAVGMKTVENHREVALQEQKAQQQIESERKITAEQEMAVQRVNSTRQAEIAKDVAIVNAEKDQREREIKAEADRNVAVVNAEAERTRQILIAEGQKEQAFLAAAANLETKDKEAQGIAKIGSAEAEARKLLEISLVSGQIQLAQEIGENEGYQRYLVEIRKVEADEKIGIEQAKALSSADLKLIVNDGGSVAGGMDKLSKLLSSQGGANVGAMLESLGQFENGQKLIERFTKSEE</sequence>
<evidence type="ECO:0000259" key="3">
    <source>
        <dbReference type="SMART" id="SM00244"/>
    </source>
</evidence>
<dbReference type="EMBL" id="UFSO01000003">
    <property type="protein sequence ID" value="SSY81097.1"/>
    <property type="molecule type" value="Genomic_DNA"/>
</dbReference>
<organism evidence="4 5">
    <name type="scientific">Alysiella crassa</name>
    <dbReference type="NCBI Taxonomy" id="153491"/>
    <lineage>
        <taxon>Bacteria</taxon>
        <taxon>Pseudomonadati</taxon>
        <taxon>Pseudomonadota</taxon>
        <taxon>Betaproteobacteria</taxon>
        <taxon>Neisseriales</taxon>
        <taxon>Neisseriaceae</taxon>
        <taxon>Alysiella</taxon>
    </lineage>
</organism>
<dbReference type="STRING" id="1120980.GCA_000745955_02398"/>
<keyword evidence="2" id="KW-0812">Transmembrane</keyword>
<proteinExistence type="predicted"/>
<dbReference type="AlphaFoldDB" id="A0A376BVS9"/>
<dbReference type="InterPro" id="IPR001107">
    <property type="entry name" value="Band_7"/>
</dbReference>
<evidence type="ECO:0000256" key="1">
    <source>
        <dbReference type="ARBA" id="ARBA00004167"/>
    </source>
</evidence>
<dbReference type="GO" id="GO:0016020">
    <property type="term" value="C:membrane"/>
    <property type="evidence" value="ECO:0007669"/>
    <property type="project" value="UniProtKB-SubCell"/>
</dbReference>
<dbReference type="SMART" id="SM00244">
    <property type="entry name" value="PHB"/>
    <property type="match status" value="1"/>
</dbReference>